<sequence length="124" mass="13939">MNATFFIGLRIVFGVFLIIFGSNKFFHFMPAGQMSEAAMNYFSALMSTNTINIIALVEIVAGISLLINKFASLMMLILFIISINAILFHAFLEPSSIGFALVLLLLNITMLYAYKDRYKDILRP</sequence>
<protein>
    <submittedName>
        <fullName evidence="6">DoxX protein</fullName>
    </submittedName>
</protein>
<evidence type="ECO:0000256" key="4">
    <source>
        <dbReference type="ARBA" id="ARBA00023136"/>
    </source>
</evidence>
<keyword evidence="4 5" id="KW-0472">Membrane</keyword>
<organism evidence="6 7">
    <name type="scientific">Arenibacter nanhaiticus</name>
    <dbReference type="NCBI Taxonomy" id="558155"/>
    <lineage>
        <taxon>Bacteria</taxon>
        <taxon>Pseudomonadati</taxon>
        <taxon>Bacteroidota</taxon>
        <taxon>Flavobacteriia</taxon>
        <taxon>Flavobacteriales</taxon>
        <taxon>Flavobacteriaceae</taxon>
        <taxon>Arenibacter</taxon>
    </lineage>
</organism>
<dbReference type="EMBL" id="FQYX01000007">
    <property type="protein sequence ID" value="SHI88778.1"/>
    <property type="molecule type" value="Genomic_DNA"/>
</dbReference>
<dbReference type="Pfam" id="PF07681">
    <property type="entry name" value="DoxX"/>
    <property type="match status" value="1"/>
</dbReference>
<evidence type="ECO:0000313" key="7">
    <source>
        <dbReference type="Proteomes" id="UP000184231"/>
    </source>
</evidence>
<reference evidence="6 7" key="1">
    <citation type="submission" date="2016-11" db="EMBL/GenBank/DDBJ databases">
        <authorList>
            <person name="Jaros S."/>
            <person name="Januszkiewicz K."/>
            <person name="Wedrychowicz H."/>
        </authorList>
    </citation>
    <scope>NUCLEOTIDE SEQUENCE [LARGE SCALE GENOMIC DNA]</scope>
    <source>
        <strain evidence="6 7">CGMCC 1.8863</strain>
    </source>
</reference>
<proteinExistence type="predicted"/>
<name>A0A1M6ETP6_9FLAO</name>
<dbReference type="Proteomes" id="UP000184231">
    <property type="component" value="Unassembled WGS sequence"/>
</dbReference>
<evidence type="ECO:0000313" key="6">
    <source>
        <dbReference type="EMBL" id="SHI88778.1"/>
    </source>
</evidence>
<accession>A0A1M6ETP6</accession>
<evidence type="ECO:0000256" key="2">
    <source>
        <dbReference type="ARBA" id="ARBA00022692"/>
    </source>
</evidence>
<keyword evidence="2 5" id="KW-0812">Transmembrane</keyword>
<dbReference type="RefSeq" id="WP_072763887.1">
    <property type="nucleotide sequence ID" value="NZ_FQYX01000007.1"/>
</dbReference>
<evidence type="ECO:0000256" key="1">
    <source>
        <dbReference type="ARBA" id="ARBA00004141"/>
    </source>
</evidence>
<dbReference type="InterPro" id="IPR032808">
    <property type="entry name" value="DoxX"/>
</dbReference>
<dbReference type="OrthoDB" id="8161897at2"/>
<feature type="transmembrane region" description="Helical" evidence="5">
    <location>
        <begin position="7"/>
        <end position="29"/>
    </location>
</feature>
<dbReference type="GO" id="GO:0016020">
    <property type="term" value="C:membrane"/>
    <property type="evidence" value="ECO:0007669"/>
    <property type="project" value="UniProtKB-SubCell"/>
</dbReference>
<dbReference type="AlphaFoldDB" id="A0A1M6ETP6"/>
<evidence type="ECO:0000256" key="3">
    <source>
        <dbReference type="ARBA" id="ARBA00022989"/>
    </source>
</evidence>
<feature type="transmembrane region" description="Helical" evidence="5">
    <location>
        <begin position="97"/>
        <end position="114"/>
    </location>
</feature>
<feature type="transmembrane region" description="Helical" evidence="5">
    <location>
        <begin position="73"/>
        <end position="91"/>
    </location>
</feature>
<feature type="transmembrane region" description="Helical" evidence="5">
    <location>
        <begin position="41"/>
        <end position="66"/>
    </location>
</feature>
<comment type="subcellular location">
    <subcellularLocation>
        <location evidence="1">Membrane</location>
        <topology evidence="1">Multi-pass membrane protein</topology>
    </subcellularLocation>
</comment>
<dbReference type="STRING" id="558155.SAMN04487911_10746"/>
<keyword evidence="7" id="KW-1185">Reference proteome</keyword>
<evidence type="ECO:0000256" key="5">
    <source>
        <dbReference type="SAM" id="Phobius"/>
    </source>
</evidence>
<gene>
    <name evidence="6" type="ORF">SAMN04487911_10746</name>
</gene>
<keyword evidence="3 5" id="KW-1133">Transmembrane helix</keyword>